<keyword evidence="5" id="KW-0812">Transmembrane</keyword>
<dbReference type="PROSITE" id="PS50111">
    <property type="entry name" value="CHEMOTAXIS_TRANSDUC_2"/>
    <property type="match status" value="1"/>
</dbReference>
<dbReference type="InterPro" id="IPR003660">
    <property type="entry name" value="HAMP_dom"/>
</dbReference>
<dbReference type="GO" id="GO:0016020">
    <property type="term" value="C:membrane"/>
    <property type="evidence" value="ECO:0007669"/>
    <property type="project" value="InterPro"/>
</dbReference>
<evidence type="ECO:0000256" key="1">
    <source>
        <dbReference type="ARBA" id="ARBA00023224"/>
    </source>
</evidence>
<dbReference type="Gene3D" id="6.10.340.10">
    <property type="match status" value="1"/>
</dbReference>
<dbReference type="Gene3D" id="3.30.450.20">
    <property type="entry name" value="PAS domain"/>
    <property type="match status" value="1"/>
</dbReference>
<organism evidence="8 9">
    <name type="scientific">Campylobacter lari</name>
    <dbReference type="NCBI Taxonomy" id="201"/>
    <lineage>
        <taxon>Bacteria</taxon>
        <taxon>Pseudomonadati</taxon>
        <taxon>Campylobacterota</taxon>
        <taxon>Epsilonproteobacteria</taxon>
        <taxon>Campylobacterales</taxon>
        <taxon>Campylobacteraceae</taxon>
        <taxon>Campylobacter</taxon>
    </lineage>
</organism>
<dbReference type="InterPro" id="IPR004089">
    <property type="entry name" value="MCPsignal_dom"/>
</dbReference>
<dbReference type="SUPFAM" id="SSF58104">
    <property type="entry name" value="Methyl-accepting chemotaxis protein (MCP) signaling domain"/>
    <property type="match status" value="1"/>
</dbReference>
<keyword evidence="4" id="KW-0175">Coiled coil</keyword>
<feature type="domain" description="HAMP" evidence="7">
    <location>
        <begin position="395"/>
        <end position="445"/>
    </location>
</feature>
<feature type="coiled-coil region" evidence="4">
    <location>
        <begin position="381"/>
        <end position="408"/>
    </location>
</feature>
<evidence type="ECO:0000256" key="3">
    <source>
        <dbReference type="PROSITE-ProRule" id="PRU00284"/>
    </source>
</evidence>
<evidence type="ECO:0000259" key="6">
    <source>
        <dbReference type="PROSITE" id="PS50111"/>
    </source>
</evidence>
<evidence type="ECO:0000259" key="7">
    <source>
        <dbReference type="PROSITE" id="PS50885"/>
    </source>
</evidence>
<keyword evidence="5" id="KW-0472">Membrane</keyword>
<dbReference type="PROSITE" id="PS50885">
    <property type="entry name" value="HAMP"/>
    <property type="match status" value="1"/>
</dbReference>
<evidence type="ECO:0000256" key="2">
    <source>
        <dbReference type="ARBA" id="ARBA00029447"/>
    </source>
</evidence>
<dbReference type="Proteomes" id="UP000594890">
    <property type="component" value="Chromosome"/>
</dbReference>
<dbReference type="EMBL" id="CP063088">
    <property type="protein sequence ID" value="QOR00434.1"/>
    <property type="molecule type" value="Genomic_DNA"/>
</dbReference>
<accession>A0A7M1MJ71</accession>
<dbReference type="PANTHER" id="PTHR32089:SF112">
    <property type="entry name" value="LYSOZYME-LIKE PROTEIN-RELATED"/>
    <property type="match status" value="1"/>
</dbReference>
<feature type="domain" description="Methyl-accepting transducer" evidence="6">
    <location>
        <begin position="483"/>
        <end position="683"/>
    </location>
</feature>
<protein>
    <submittedName>
        <fullName evidence="8">Methyl-accepting chemotaxis protein</fullName>
    </submittedName>
</protein>
<dbReference type="Pfam" id="PF00015">
    <property type="entry name" value="MCPsignal"/>
    <property type="match status" value="1"/>
</dbReference>
<dbReference type="GO" id="GO:0007165">
    <property type="term" value="P:signal transduction"/>
    <property type="evidence" value="ECO:0007669"/>
    <property type="project" value="UniProtKB-KW"/>
</dbReference>
<reference evidence="8 9" key="1">
    <citation type="submission" date="2020-10" db="EMBL/GenBank/DDBJ databases">
        <title>Campylobacter and Helicobacter PacBio genomes.</title>
        <authorList>
            <person name="Lane C."/>
        </authorList>
    </citation>
    <scope>NUCLEOTIDE SEQUENCE [LARGE SCALE GENOMIC DNA]</scope>
    <source>
        <strain evidence="8 9">2014D-0218</strain>
    </source>
</reference>
<sequence>MILILSSVIFIGIGILSVTIISKSQEMLNDEAHKLLLSSANRYSNGIQAITQNAYSTLETAQGVIKNFANKDNNLDIEDLKILISSMLDSNSWTYFAYIHLNQYHGNNPLNLTPSGKFLLLAKDENPQQKGSIKFIQAEEVILQQNSLIKALQTKQPAVGRPRDYSINGEKLYLVNIVLPIFGKNNETIGAIGMLVRIDLLREELNDPNKSLFANDQRLLISSDGIIISSPKAEYVGKIITEINPHPSAKTILDMQSTKTNGLFTFIPASTNEENLAQLVNFDLWEGSNDHWSVVTIAPKKSVEKPADSLAFIIFAISAIVLFIIISVIYFYVKKSVVGTIHKLQTGLNSFFDFINHKTKDSAMIDVKTNDELGAMAKAINENITKTKNALEQDAKAVEQSVDTAKEIESGNLTARISAIPANPQLVELKNVLNEMLNVLEQKVGSNMNEINRVFDSYKALDFTTEVKNAKGGVEVTTNVLGQEIVAMLRQSSEFASLLADESGKLQSAVKNLTDSSSSQASSLEETAAALEEITSSMQNVSHKTSEVIAQSEEIKNVTSIIGDIADQINLLALNAAIEAARAGEHGRGFAVVADEVRNLAERTQKSLGEIEANTNILVQSINEMGESIKEQTTGITQINDAVAQIDHVTQENLKIANDSAIVADNVNKIASDILEDARKKKF</sequence>
<dbReference type="AlphaFoldDB" id="A0A7M1MJ71"/>
<feature type="transmembrane region" description="Helical" evidence="5">
    <location>
        <begin position="310"/>
        <end position="333"/>
    </location>
</feature>
<evidence type="ECO:0000313" key="9">
    <source>
        <dbReference type="Proteomes" id="UP000594890"/>
    </source>
</evidence>
<name>A0A7M1MJ71_CAMLA</name>
<dbReference type="PANTHER" id="PTHR32089">
    <property type="entry name" value="METHYL-ACCEPTING CHEMOTAXIS PROTEIN MCPB"/>
    <property type="match status" value="1"/>
</dbReference>
<evidence type="ECO:0000313" key="8">
    <source>
        <dbReference type="EMBL" id="QOR00434.1"/>
    </source>
</evidence>
<proteinExistence type="inferred from homology"/>
<dbReference type="Gene3D" id="1.10.287.950">
    <property type="entry name" value="Methyl-accepting chemotaxis protein"/>
    <property type="match status" value="1"/>
</dbReference>
<dbReference type="SMART" id="SM00283">
    <property type="entry name" value="MA"/>
    <property type="match status" value="1"/>
</dbReference>
<gene>
    <name evidence="8" type="ORF">HW242_05165</name>
</gene>
<evidence type="ECO:0000256" key="4">
    <source>
        <dbReference type="SAM" id="Coils"/>
    </source>
</evidence>
<evidence type="ECO:0000256" key="5">
    <source>
        <dbReference type="SAM" id="Phobius"/>
    </source>
</evidence>
<keyword evidence="1 3" id="KW-0807">Transducer</keyword>
<keyword evidence="5" id="KW-1133">Transmembrane helix</keyword>
<comment type="similarity">
    <text evidence="2">Belongs to the methyl-accepting chemotaxis (MCP) protein family.</text>
</comment>